<keyword evidence="6" id="KW-0614">Plasmid</keyword>
<dbReference type="RefSeq" id="WP_051586780.1">
    <property type="nucleotide sequence ID" value="NZ_CP017076.1"/>
</dbReference>
<dbReference type="InterPro" id="IPR005119">
    <property type="entry name" value="LysR_subst-bd"/>
</dbReference>
<dbReference type="SUPFAM" id="SSF46785">
    <property type="entry name" value="Winged helix' DNA-binding domain"/>
    <property type="match status" value="1"/>
</dbReference>
<dbReference type="PATRIC" id="fig|158500.4.peg.1847"/>
<protein>
    <submittedName>
        <fullName evidence="6 7">Transcriptional regulator</fullName>
    </submittedName>
</protein>
<evidence type="ECO:0000256" key="2">
    <source>
        <dbReference type="ARBA" id="ARBA00023015"/>
    </source>
</evidence>
<dbReference type="eggNOG" id="COG0583">
    <property type="taxonomic scope" value="Bacteria"/>
</dbReference>
<evidence type="ECO:0000313" key="8">
    <source>
        <dbReference type="Proteomes" id="UP000024329"/>
    </source>
</evidence>
<comment type="similarity">
    <text evidence="1">Belongs to the LysR transcriptional regulatory family.</text>
</comment>
<evidence type="ECO:0000256" key="1">
    <source>
        <dbReference type="ARBA" id="ARBA00009437"/>
    </source>
</evidence>
<dbReference type="InterPro" id="IPR050389">
    <property type="entry name" value="LysR-type_TF"/>
</dbReference>
<dbReference type="KEGG" id="nre:BES08_18720"/>
<reference evidence="9" key="3">
    <citation type="journal article" date="2017" name="J. Biotechnol.">
        <title>Complete genome sequence of Novosphingobium resinovorum SA1, a versatile xenobiotic-degrading bacterium capable of utilizing sulfanilic acid.</title>
        <authorList>
            <person name="Hegedus B."/>
            <person name="Kos P.B."/>
            <person name="Balint B."/>
            <person name="Maroti G."/>
            <person name="Gan H.M."/>
            <person name="Perei K."/>
            <person name="Rakhely G."/>
        </authorList>
    </citation>
    <scope>NUCLEOTIDE SEQUENCE [LARGE SCALE GENOMIC DNA]</scope>
    <source>
        <strain evidence="9">SA1</strain>
    </source>
</reference>
<keyword evidence="2" id="KW-0805">Transcription regulation</keyword>
<evidence type="ECO:0000259" key="5">
    <source>
        <dbReference type="PROSITE" id="PS50931"/>
    </source>
</evidence>
<dbReference type="PANTHER" id="PTHR30118">
    <property type="entry name" value="HTH-TYPE TRANSCRIPTIONAL REGULATOR LEUO-RELATED"/>
    <property type="match status" value="1"/>
</dbReference>
<organism evidence="7 8">
    <name type="scientific">Novosphingobium resinovorum</name>
    <dbReference type="NCBI Taxonomy" id="158500"/>
    <lineage>
        <taxon>Bacteria</taxon>
        <taxon>Pseudomonadati</taxon>
        <taxon>Pseudomonadota</taxon>
        <taxon>Alphaproteobacteria</taxon>
        <taxon>Sphingomonadales</taxon>
        <taxon>Sphingomonadaceae</taxon>
        <taxon>Novosphingobium</taxon>
    </lineage>
</organism>
<dbReference type="Proteomes" id="UP000094626">
    <property type="component" value="Plasmid pSA1"/>
</dbReference>
<dbReference type="InterPro" id="IPR037402">
    <property type="entry name" value="YidZ_PBP2"/>
</dbReference>
<geneLocation type="plasmid" evidence="6 9">
    <name>pSA1</name>
</geneLocation>
<proteinExistence type="inferred from homology"/>
<dbReference type="SUPFAM" id="SSF53850">
    <property type="entry name" value="Periplasmic binding protein-like II"/>
    <property type="match status" value="1"/>
</dbReference>
<dbReference type="CDD" id="cd08417">
    <property type="entry name" value="PBP2_Nitroaromatics_like"/>
    <property type="match status" value="1"/>
</dbReference>
<gene>
    <name evidence="6" type="ORF">BES08_18720</name>
    <name evidence="7" type="ORF">BV97_01802</name>
</gene>
<name>A0A031K1I6_9SPHN</name>
<dbReference type="InterPro" id="IPR036388">
    <property type="entry name" value="WH-like_DNA-bd_sf"/>
</dbReference>
<dbReference type="PROSITE" id="PS50931">
    <property type="entry name" value="HTH_LYSR"/>
    <property type="match status" value="1"/>
</dbReference>
<dbReference type="Proteomes" id="UP000024329">
    <property type="component" value="Unassembled WGS sequence"/>
</dbReference>
<dbReference type="EMBL" id="CP017076">
    <property type="protein sequence ID" value="AOR78938.1"/>
    <property type="molecule type" value="Genomic_DNA"/>
</dbReference>
<dbReference type="InterPro" id="IPR036390">
    <property type="entry name" value="WH_DNA-bd_sf"/>
</dbReference>
<dbReference type="InterPro" id="IPR000847">
    <property type="entry name" value="LysR_HTH_N"/>
</dbReference>
<dbReference type="Gene3D" id="1.10.10.10">
    <property type="entry name" value="Winged helix-like DNA-binding domain superfamily/Winged helix DNA-binding domain"/>
    <property type="match status" value="1"/>
</dbReference>
<evidence type="ECO:0000313" key="7">
    <source>
        <dbReference type="EMBL" id="EZP82878.1"/>
    </source>
</evidence>
<dbReference type="GO" id="GO:0003677">
    <property type="term" value="F:DNA binding"/>
    <property type="evidence" value="ECO:0007669"/>
    <property type="project" value="UniProtKB-KW"/>
</dbReference>
<keyword evidence="4" id="KW-0804">Transcription</keyword>
<reference evidence="7 8" key="1">
    <citation type="submission" date="2014-03" db="EMBL/GenBank/DDBJ databases">
        <title>Whole genome sequence of Novosphingobium resinovorum KF1.</title>
        <authorList>
            <person name="Gan H.M."/>
            <person name="Gan H.Y."/>
            <person name="Chew T.H."/>
            <person name="Savka M.A."/>
        </authorList>
    </citation>
    <scope>NUCLEOTIDE SEQUENCE [LARGE SCALE GENOMIC DNA]</scope>
    <source>
        <strain evidence="7 8">KF1</strain>
    </source>
</reference>
<feature type="domain" description="HTH lysR-type" evidence="5">
    <location>
        <begin position="13"/>
        <end position="70"/>
    </location>
</feature>
<keyword evidence="3" id="KW-0238">DNA-binding</keyword>
<dbReference type="PANTHER" id="PTHR30118:SF15">
    <property type="entry name" value="TRANSCRIPTIONAL REGULATORY PROTEIN"/>
    <property type="match status" value="1"/>
</dbReference>
<evidence type="ECO:0000256" key="4">
    <source>
        <dbReference type="ARBA" id="ARBA00023163"/>
    </source>
</evidence>
<evidence type="ECO:0000313" key="6">
    <source>
        <dbReference type="EMBL" id="AOR78938.1"/>
    </source>
</evidence>
<reference evidence="6" key="2">
    <citation type="submission" date="2016-08" db="EMBL/GenBank/DDBJ databases">
        <authorList>
            <person name="Seilhamer J.J."/>
        </authorList>
    </citation>
    <scope>NUCLEOTIDE SEQUENCE [LARGE SCALE GENOMIC DNA]</scope>
    <source>
        <strain evidence="6">SA1</strain>
        <plasmid evidence="6">pSA1</plasmid>
    </source>
</reference>
<dbReference type="Pfam" id="PF00126">
    <property type="entry name" value="HTH_1"/>
    <property type="match status" value="1"/>
</dbReference>
<dbReference type="EMBL" id="JFYZ01000005">
    <property type="protein sequence ID" value="EZP82878.1"/>
    <property type="molecule type" value="Genomic_DNA"/>
</dbReference>
<keyword evidence="9" id="KW-1185">Reference proteome</keyword>
<dbReference type="Gene3D" id="3.40.190.10">
    <property type="entry name" value="Periplasmic binding protein-like II"/>
    <property type="match status" value="2"/>
</dbReference>
<dbReference type="OrthoDB" id="8339333at2"/>
<dbReference type="Pfam" id="PF03466">
    <property type="entry name" value="LysR_substrate"/>
    <property type="match status" value="1"/>
</dbReference>
<dbReference type="GO" id="GO:0003700">
    <property type="term" value="F:DNA-binding transcription factor activity"/>
    <property type="evidence" value="ECO:0007669"/>
    <property type="project" value="InterPro"/>
</dbReference>
<accession>A0A031K1I6</accession>
<dbReference type="PRINTS" id="PR00039">
    <property type="entry name" value="HTHLYSR"/>
</dbReference>
<sequence length="309" mass="34442">MHDMNEERTGARLDLNLLLVFEAILRERSVTRAAARLGLSQPAMSHALNRLRHLLGDQVFVRTPQGMLPTPRGERLAEPVRHALLELRTALETEHFAPEETHHRFVVAVNNHAAIALVGPILQKVAAMAPHIRLRFVPSGTLDVADLLDRAELDLALVARPPAQARFHARELIDNQFVGLVRRGHPVLGSRMDAAAFAALPHLAISSSGDDLSAMDAGLAEMGLERAVRVEAPYLSIGAILMQSDMIAVTARHIGEEFRRAYAVQLVELPVQPEPLRSHMVWHRRFDDHPAHRWLRETVLFGVRELGPR</sequence>
<evidence type="ECO:0000256" key="3">
    <source>
        <dbReference type="ARBA" id="ARBA00023125"/>
    </source>
</evidence>
<dbReference type="AlphaFoldDB" id="A0A031K1I6"/>
<evidence type="ECO:0000313" key="9">
    <source>
        <dbReference type="Proteomes" id="UP000094626"/>
    </source>
</evidence>